<sequence length="62" mass="7183">GKQVVPELIQLGQGKTQANLHSGLSGNHSERFQIIWQLIQPQNIMFAEQPRPRFQLIWYALQ</sequence>
<protein>
    <submittedName>
        <fullName evidence="1">Uncharacterized protein</fullName>
    </submittedName>
</protein>
<dbReference type="EMBL" id="CAJVCH010179152">
    <property type="protein sequence ID" value="CAG7729486.1"/>
    <property type="molecule type" value="Genomic_DNA"/>
</dbReference>
<reference evidence="1" key="1">
    <citation type="submission" date="2021-06" db="EMBL/GenBank/DDBJ databases">
        <authorList>
            <person name="Hodson N. C."/>
            <person name="Mongue J. A."/>
            <person name="Jaron S. K."/>
        </authorList>
    </citation>
    <scope>NUCLEOTIDE SEQUENCE</scope>
</reference>
<accession>A0A8J2PAG7</accession>
<organism evidence="1 2">
    <name type="scientific">Allacma fusca</name>
    <dbReference type="NCBI Taxonomy" id="39272"/>
    <lineage>
        <taxon>Eukaryota</taxon>
        <taxon>Metazoa</taxon>
        <taxon>Ecdysozoa</taxon>
        <taxon>Arthropoda</taxon>
        <taxon>Hexapoda</taxon>
        <taxon>Collembola</taxon>
        <taxon>Symphypleona</taxon>
        <taxon>Sminthuridae</taxon>
        <taxon>Allacma</taxon>
    </lineage>
</organism>
<feature type="non-terminal residue" evidence="1">
    <location>
        <position position="1"/>
    </location>
</feature>
<proteinExistence type="predicted"/>
<comment type="caution">
    <text evidence="1">The sequence shown here is derived from an EMBL/GenBank/DDBJ whole genome shotgun (WGS) entry which is preliminary data.</text>
</comment>
<evidence type="ECO:0000313" key="1">
    <source>
        <dbReference type="EMBL" id="CAG7729486.1"/>
    </source>
</evidence>
<dbReference type="Proteomes" id="UP000708208">
    <property type="component" value="Unassembled WGS sequence"/>
</dbReference>
<keyword evidence="2" id="KW-1185">Reference proteome</keyword>
<name>A0A8J2PAG7_9HEXA</name>
<gene>
    <name evidence="1" type="ORF">AFUS01_LOCUS18197</name>
</gene>
<evidence type="ECO:0000313" key="2">
    <source>
        <dbReference type="Proteomes" id="UP000708208"/>
    </source>
</evidence>
<dbReference type="AlphaFoldDB" id="A0A8J2PAG7"/>